<proteinExistence type="predicted"/>
<feature type="region of interest" description="Disordered" evidence="1">
    <location>
        <begin position="105"/>
        <end position="136"/>
    </location>
</feature>
<name>A0A6V8MQG7_9BACT</name>
<evidence type="ECO:0000313" key="2">
    <source>
        <dbReference type="EMBL" id="GFO61963.1"/>
    </source>
</evidence>
<keyword evidence="3" id="KW-1185">Reference proteome</keyword>
<dbReference type="AlphaFoldDB" id="A0A6V8MQG7"/>
<reference evidence="3" key="1">
    <citation type="submission" date="2020-06" db="EMBL/GenBank/DDBJ databases">
        <title>Draft genomic sequence of Geomonas sp. Red330.</title>
        <authorList>
            <person name="Itoh H."/>
            <person name="Zhenxing X."/>
            <person name="Ushijima N."/>
            <person name="Masuda Y."/>
            <person name="Shiratori Y."/>
            <person name="Senoo K."/>
        </authorList>
    </citation>
    <scope>NUCLEOTIDE SEQUENCE [LARGE SCALE GENOMIC DNA]</scope>
    <source>
        <strain evidence="3">Red330</strain>
    </source>
</reference>
<gene>
    <name evidence="2" type="ORF">GMST_42880</name>
</gene>
<evidence type="ECO:0000313" key="3">
    <source>
        <dbReference type="Proteomes" id="UP000556026"/>
    </source>
</evidence>
<dbReference type="Proteomes" id="UP000556026">
    <property type="component" value="Unassembled WGS sequence"/>
</dbReference>
<sequence length="1010" mass="114183">MWEASLQSAEKLLNSPRIPSCEEIITLIKRVNPTSLQLSEAEREQGYRVKNRLQNLLLEEYGATFHLVNHPFSPDIILIKHTTLPSVDACHADLKALSPKALDTVGALPSPQTAAPAQSEGKKKGKKTSTDSSPRETLANAEALLAQYEYPQAGELLNSLRISDMKELPLLAKAARLLVEEMGAYPKAIELLLAQPKQVLRDKSIRELLALTYYGNGMVPEARALFGESQPADLGKMALLAYADLCFKDGNLTQAYHLLKRSEEKEGFVAAFPGLRKEIETALTREAEPFYCRAEKAYAEADIPRTELLLNQALSLYPDFQRARQLAREVEAGKARSRLADLWASFESCEVPAKRLELLLRIQELDKAGADNVKNLIAREKQRLNQESVAEQLRALEQFAAQKNWEECIDSLLRLSRQAEQADFARACRISPLFSVLDQNRRLQRLSPDEIKKSWLDFVRLKRLEEEETGTACWELAQELKPLFQGYPEFHEVYQELLEQVRENEREEIYNLLERLDELRQQEEPPIAEVKQLVAQMRRLTLHLPAGEAAELRKAAEGTLTQLTAADAEDLGDLETALRLGNAATAARIKAYFGEPWYQPMVASIEEKVATAFHIEATPIDFSFAPELVVDLSTRNPDLGLCRMGSSEHHLVLREAEDTLIVVDLRRQAATRYRSENFKDLELMDVLPDRDLFLLINVKNKVSVWRTLLCGEQSRFTAQFEINENFFYGAGACFMGLFMSSVKDNVYFAFIQEGERFRGVKMSLDLESTVIGACEYGSESCAVHRLSNQPDRFLVMTEHLSTVLEGNFTTSRGQGWTGVNFLVEPFGIDRLHSLIYARGDGIVNVLNTKLRAIKQHLNAESVWHFTMPDLAHICTETQTMLLDVGGVKILYNMVTNKFSQKFSASRLWFTATPRRSYFWEFDDTKSALRIKDVSRELENLLEWRTLLPKNSTEEDAALFVHQLEDLEYFTVVKPAGPERLAEEAASSAGGNLAQPSAEQTEEGEHERGEE</sequence>
<accession>A0A6V8MQG7</accession>
<dbReference type="RefSeq" id="WP_183356746.1">
    <property type="nucleotide sequence ID" value="NZ_BLXX01000023.1"/>
</dbReference>
<dbReference type="EMBL" id="BLXX01000023">
    <property type="protein sequence ID" value="GFO61963.1"/>
    <property type="molecule type" value="Genomic_DNA"/>
</dbReference>
<protein>
    <submittedName>
        <fullName evidence="2">Uncharacterized protein</fullName>
    </submittedName>
</protein>
<feature type="region of interest" description="Disordered" evidence="1">
    <location>
        <begin position="980"/>
        <end position="1010"/>
    </location>
</feature>
<comment type="caution">
    <text evidence="2">The sequence shown here is derived from an EMBL/GenBank/DDBJ whole genome shotgun (WGS) entry which is preliminary data.</text>
</comment>
<evidence type="ECO:0000256" key="1">
    <source>
        <dbReference type="SAM" id="MobiDB-lite"/>
    </source>
</evidence>
<organism evidence="2 3">
    <name type="scientific">Geomonas silvestris</name>
    <dbReference type="NCBI Taxonomy" id="2740184"/>
    <lineage>
        <taxon>Bacteria</taxon>
        <taxon>Pseudomonadati</taxon>
        <taxon>Thermodesulfobacteriota</taxon>
        <taxon>Desulfuromonadia</taxon>
        <taxon>Geobacterales</taxon>
        <taxon>Geobacteraceae</taxon>
        <taxon>Geomonas</taxon>
    </lineage>
</organism>